<comment type="caution">
    <text evidence="2">The sequence shown here is derived from an EMBL/GenBank/DDBJ whole genome shotgun (WGS) entry which is preliminary data.</text>
</comment>
<dbReference type="AlphaFoldDB" id="A0A0F9XB03"/>
<feature type="region of interest" description="Disordered" evidence="1">
    <location>
        <begin position="157"/>
        <end position="176"/>
    </location>
</feature>
<feature type="compositionally biased region" description="Basic and acidic residues" evidence="1">
    <location>
        <begin position="162"/>
        <end position="171"/>
    </location>
</feature>
<organism evidence="2">
    <name type="scientific">marine sediment metagenome</name>
    <dbReference type="NCBI Taxonomy" id="412755"/>
    <lineage>
        <taxon>unclassified sequences</taxon>
        <taxon>metagenomes</taxon>
        <taxon>ecological metagenomes</taxon>
    </lineage>
</organism>
<dbReference type="EMBL" id="LAZR01000125">
    <property type="protein sequence ID" value="KKN88783.1"/>
    <property type="molecule type" value="Genomic_DNA"/>
</dbReference>
<accession>A0A0F9XB03</accession>
<gene>
    <name evidence="2" type="ORF">LCGC14_0243900</name>
</gene>
<proteinExistence type="predicted"/>
<sequence>MSCNNWEEGSVKFSMSEWVAFRTAIIEKVNELREKKYRLACEAYAAAQKAGKGQRGFSRADWVQDSERFWEAAQYITRRGDKKIYKPKKKAFPILPTSKSVVLHLEEVTITLDNKKRAMTYSSGENNRAVERARENPVVALLFQRLRAITWTRGTGGEFVGNDEHNRDSRDSGGGGNYTTACFGVQRSGNVILY</sequence>
<protein>
    <submittedName>
        <fullName evidence="2">Uncharacterized protein</fullName>
    </submittedName>
</protein>
<evidence type="ECO:0000313" key="2">
    <source>
        <dbReference type="EMBL" id="KKN88783.1"/>
    </source>
</evidence>
<reference evidence="2" key="1">
    <citation type="journal article" date="2015" name="Nature">
        <title>Complex archaea that bridge the gap between prokaryotes and eukaryotes.</title>
        <authorList>
            <person name="Spang A."/>
            <person name="Saw J.H."/>
            <person name="Jorgensen S.L."/>
            <person name="Zaremba-Niedzwiedzka K."/>
            <person name="Martijn J."/>
            <person name="Lind A.E."/>
            <person name="van Eijk R."/>
            <person name="Schleper C."/>
            <person name="Guy L."/>
            <person name="Ettema T.J."/>
        </authorList>
    </citation>
    <scope>NUCLEOTIDE SEQUENCE</scope>
</reference>
<name>A0A0F9XB03_9ZZZZ</name>
<evidence type="ECO:0000256" key="1">
    <source>
        <dbReference type="SAM" id="MobiDB-lite"/>
    </source>
</evidence>